<name>A0AAD7P7N0_QUISA</name>
<dbReference type="Proteomes" id="UP001163823">
    <property type="component" value="Chromosome 13"/>
</dbReference>
<dbReference type="PANTHER" id="PTHR11467">
    <property type="entry name" value="HISTONE H1"/>
    <property type="match status" value="1"/>
</dbReference>
<feature type="compositionally biased region" description="Basic residues" evidence="4">
    <location>
        <begin position="962"/>
        <end position="971"/>
    </location>
</feature>
<feature type="compositionally biased region" description="Polar residues" evidence="4">
    <location>
        <begin position="1"/>
        <end position="13"/>
    </location>
</feature>
<dbReference type="AlphaFoldDB" id="A0AAD7P7N0"/>
<evidence type="ECO:0000313" key="6">
    <source>
        <dbReference type="EMBL" id="KAJ7945131.1"/>
    </source>
</evidence>
<sequence>MNGGISLSASSFSVLKENDKEEPREAETAEDPHYRIMISKLADAVMEKKFGQTKIPVTMMSDFRKQIEQRLRQFIPGNHIPDHPAYAAMIHEAISELNEEDGSTEEAISNYIKIKYKNLPVAHATILSHHLQKLCQVGEIILVSKTCYMLKGKHDYVGRRERGQKLMKGHKQGNRRNGHHKVAERYQSDDRQIEELRVEENCNTYEFQVTGEENGSKEKQTLEILDQNQPQQPGEPIGGGKKNHQIEVSAEQTPAEGPKIEVSNAVNEVQGQCSGEGNLERTGIEEERFDNMDHGQDFKEVNVQKQAEEWQVEATAELKEAQAQQNGANKEWTGARGAYVEVILDCYPLEGRRNIVLEQERVEHQVEVIKESNWKQVEVNGGQKQQEDDQGLRVKSIGCCNKEKKQRKAIEEKIKEQQRKGTERQILSCDPGENLRKELHVGISETQSQETDMNIQAQYQGCKSVLVQGQDCNQANEHLTEAIGGQNQRHCQQIEDLKEKVRSQHDLITSVGNWIARYMQQYQVVEEAYIKETHKIDNIQEELFGMIKSLTGDLPKHDTLKTMMEVGQRKSSEEPLLFAETHCRNGECTVVHGFQEQDLLKTKPCGEQNLRESQRKPMLNSHEVSTGTTPVGAKQQIELPHLKRLLELEMATLDELLQIQKPQAKLYGQQDVPNCQEKSTEASPDILVNIEKLEKEKEKPQELTCSVQRECRKQATGLQVSDQQDHALPVKRRRIQPLPLVQQQKTTITCRKGKALQSRAEKKKQQEHSTLQLDLEATLTTLVQSCRPSLRKQKQQKARGLQDWNQISSESDYREENSVVFQEQQPENSSQRRPIEDQLTTIAQSCHAKQQREGPGKLYPRESKHGTDLGKAKAAEYQEEEPETLIQDGSVKVELEKFNQSCETLEMRQRKDQHRQHQSSGEKPSKSACSVAKLPESQLPENSVQERDKKASQNQQQALSKRQLRNQRPRPTKSDTSGAKEPNIQGGVSELPNPEGLQGEIAVTTEAQYPPPREKQVYHRHKKLKSQQTTTESSPGVSLTSQQIVAEQIPENPAKVELATVEELSQKQKRSQQKREQLQHLNPQTQCQGSSESESESAVNKSMLDVLSSQLQEKQEERKTLHKFRGRPPKPKPGLDTAIRKSLPLCCPERQEQQIQDMQTPHKCGGRPSKPRPGLDTAIMNKSLPSEYPPRPEGHEEPTRRSSLPSKHKHHDEQQLQPRNQGQGMTSRHKKKAE</sequence>
<accession>A0AAD7P7N0</accession>
<evidence type="ECO:0000256" key="1">
    <source>
        <dbReference type="ARBA" id="ARBA00004123"/>
    </source>
</evidence>
<dbReference type="GO" id="GO:0005730">
    <property type="term" value="C:nucleolus"/>
    <property type="evidence" value="ECO:0007669"/>
    <property type="project" value="TreeGrafter"/>
</dbReference>
<feature type="region of interest" description="Disordered" evidence="4">
    <location>
        <begin position="1"/>
        <end position="31"/>
    </location>
</feature>
<dbReference type="InterPro" id="IPR036390">
    <property type="entry name" value="WH_DNA-bd_sf"/>
</dbReference>
<feature type="compositionally biased region" description="Polar residues" evidence="4">
    <location>
        <begin position="1080"/>
        <end position="1089"/>
    </location>
</feature>
<feature type="compositionally biased region" description="Basic and acidic residues" evidence="4">
    <location>
        <begin position="16"/>
        <end position="31"/>
    </location>
</feature>
<dbReference type="Gene3D" id="1.10.10.10">
    <property type="entry name" value="Winged helix-like DNA-binding domain superfamily/Winged helix DNA-binding domain"/>
    <property type="match status" value="1"/>
</dbReference>
<feature type="region of interest" description="Disordered" evidence="4">
    <location>
        <begin position="845"/>
        <end position="1234"/>
    </location>
</feature>
<dbReference type="Pfam" id="PF00538">
    <property type="entry name" value="Linker_histone"/>
    <property type="match status" value="1"/>
</dbReference>
<feature type="compositionally biased region" description="Basic residues" evidence="4">
    <location>
        <begin position="1120"/>
        <end position="1130"/>
    </location>
</feature>
<feature type="compositionally biased region" description="Basic and acidic residues" evidence="4">
    <location>
        <begin position="850"/>
        <end position="876"/>
    </location>
</feature>
<dbReference type="PANTHER" id="PTHR11467:SF109">
    <property type="entry name" value="H15 DOMAIN-CONTAINING PROTEIN"/>
    <property type="match status" value="1"/>
</dbReference>
<organism evidence="6 7">
    <name type="scientific">Quillaja saponaria</name>
    <name type="common">Soap bark tree</name>
    <dbReference type="NCBI Taxonomy" id="32244"/>
    <lineage>
        <taxon>Eukaryota</taxon>
        <taxon>Viridiplantae</taxon>
        <taxon>Streptophyta</taxon>
        <taxon>Embryophyta</taxon>
        <taxon>Tracheophyta</taxon>
        <taxon>Spermatophyta</taxon>
        <taxon>Magnoliopsida</taxon>
        <taxon>eudicotyledons</taxon>
        <taxon>Gunneridae</taxon>
        <taxon>Pentapetalae</taxon>
        <taxon>rosids</taxon>
        <taxon>fabids</taxon>
        <taxon>Fabales</taxon>
        <taxon>Quillajaceae</taxon>
        <taxon>Quillaja</taxon>
    </lineage>
</organism>
<feature type="compositionally biased region" description="Polar residues" evidence="4">
    <location>
        <begin position="1026"/>
        <end position="1045"/>
    </location>
</feature>
<dbReference type="GO" id="GO:0006334">
    <property type="term" value="P:nucleosome assembly"/>
    <property type="evidence" value="ECO:0007669"/>
    <property type="project" value="InterPro"/>
</dbReference>
<evidence type="ECO:0000313" key="7">
    <source>
        <dbReference type="Proteomes" id="UP001163823"/>
    </source>
</evidence>
<dbReference type="SMART" id="SM00526">
    <property type="entry name" value="H15"/>
    <property type="match status" value="1"/>
</dbReference>
<proteinExistence type="predicted"/>
<reference evidence="6" key="1">
    <citation type="journal article" date="2023" name="Science">
        <title>Elucidation of the pathway for biosynthesis of saponin adjuvants from the soapbark tree.</title>
        <authorList>
            <person name="Reed J."/>
            <person name="Orme A."/>
            <person name="El-Demerdash A."/>
            <person name="Owen C."/>
            <person name="Martin L.B.B."/>
            <person name="Misra R.C."/>
            <person name="Kikuchi S."/>
            <person name="Rejzek M."/>
            <person name="Martin A.C."/>
            <person name="Harkess A."/>
            <person name="Leebens-Mack J."/>
            <person name="Louveau T."/>
            <person name="Stephenson M.J."/>
            <person name="Osbourn A."/>
        </authorList>
    </citation>
    <scope>NUCLEOTIDE SEQUENCE</scope>
    <source>
        <strain evidence="6">S10</strain>
    </source>
</reference>
<evidence type="ECO:0000256" key="3">
    <source>
        <dbReference type="ARBA" id="ARBA00023242"/>
    </source>
</evidence>
<evidence type="ECO:0000256" key="2">
    <source>
        <dbReference type="ARBA" id="ARBA00023125"/>
    </source>
</evidence>
<dbReference type="InterPro" id="IPR036388">
    <property type="entry name" value="WH-like_DNA-bd_sf"/>
</dbReference>
<keyword evidence="3" id="KW-0539">Nucleus</keyword>
<comment type="subcellular location">
    <subcellularLocation>
        <location evidence="1">Nucleus</location>
    </subcellularLocation>
</comment>
<keyword evidence="2" id="KW-0238">DNA-binding</keyword>
<dbReference type="SUPFAM" id="SSF46785">
    <property type="entry name" value="Winged helix' DNA-binding domain"/>
    <property type="match status" value="1"/>
</dbReference>
<dbReference type="InterPro" id="IPR005818">
    <property type="entry name" value="Histone_H1/H5_H15"/>
</dbReference>
<gene>
    <name evidence="6" type="ORF">O6P43_030246</name>
</gene>
<dbReference type="PROSITE" id="PS51504">
    <property type="entry name" value="H15"/>
    <property type="match status" value="1"/>
</dbReference>
<dbReference type="GO" id="GO:0045910">
    <property type="term" value="P:negative regulation of DNA recombination"/>
    <property type="evidence" value="ECO:0007669"/>
    <property type="project" value="TreeGrafter"/>
</dbReference>
<feature type="domain" description="H15" evidence="5">
    <location>
        <begin position="82"/>
        <end position="152"/>
    </location>
</feature>
<dbReference type="GO" id="GO:0003690">
    <property type="term" value="F:double-stranded DNA binding"/>
    <property type="evidence" value="ECO:0007669"/>
    <property type="project" value="TreeGrafter"/>
</dbReference>
<dbReference type="GO" id="GO:0031492">
    <property type="term" value="F:nucleosomal DNA binding"/>
    <property type="evidence" value="ECO:0007669"/>
    <property type="project" value="TreeGrafter"/>
</dbReference>
<evidence type="ECO:0000256" key="4">
    <source>
        <dbReference type="SAM" id="MobiDB-lite"/>
    </source>
</evidence>
<feature type="compositionally biased region" description="Basic and acidic residues" evidence="4">
    <location>
        <begin position="1190"/>
        <end position="1200"/>
    </location>
</feature>
<dbReference type="EMBL" id="JARAOO010000013">
    <property type="protein sequence ID" value="KAJ7945131.1"/>
    <property type="molecule type" value="Genomic_DNA"/>
</dbReference>
<feature type="compositionally biased region" description="Polar residues" evidence="4">
    <location>
        <begin position="1215"/>
        <end position="1226"/>
    </location>
</feature>
<keyword evidence="7" id="KW-1185">Reference proteome</keyword>
<dbReference type="GO" id="GO:0030261">
    <property type="term" value="P:chromosome condensation"/>
    <property type="evidence" value="ECO:0007669"/>
    <property type="project" value="TreeGrafter"/>
</dbReference>
<comment type="caution">
    <text evidence="6">The sequence shown here is derived from an EMBL/GenBank/DDBJ whole genome shotgun (WGS) entry which is preliminary data.</text>
</comment>
<dbReference type="GO" id="GO:0000786">
    <property type="term" value="C:nucleosome"/>
    <property type="evidence" value="ECO:0007669"/>
    <property type="project" value="InterPro"/>
</dbReference>
<evidence type="ECO:0000259" key="5">
    <source>
        <dbReference type="PROSITE" id="PS51504"/>
    </source>
</evidence>
<feature type="region of interest" description="Disordered" evidence="4">
    <location>
        <begin position="788"/>
        <end position="833"/>
    </location>
</feature>
<feature type="compositionally biased region" description="Polar residues" evidence="4">
    <location>
        <begin position="819"/>
        <end position="833"/>
    </location>
</feature>
<protein>
    <submittedName>
        <fullName evidence="6">HMG-Y-related protein A</fullName>
    </submittedName>
</protein>